<proteinExistence type="predicted"/>
<evidence type="ECO:0000313" key="4">
    <source>
        <dbReference type="EMBL" id="KAK4442811.1"/>
    </source>
</evidence>
<dbReference type="AlphaFoldDB" id="A0AAV9G1N4"/>
<feature type="transmembrane region" description="Helical" evidence="1">
    <location>
        <begin position="259"/>
        <end position="278"/>
    </location>
</feature>
<dbReference type="EMBL" id="MU866006">
    <property type="protein sequence ID" value="KAK4442811.1"/>
    <property type="molecule type" value="Genomic_DNA"/>
</dbReference>
<dbReference type="Proteomes" id="UP001321760">
    <property type="component" value="Unassembled WGS sequence"/>
</dbReference>
<name>A0AAV9G1N4_9PEZI</name>
<keyword evidence="1" id="KW-0812">Transmembrane</keyword>
<reference evidence="4" key="1">
    <citation type="journal article" date="2023" name="Mol. Phylogenet. Evol.">
        <title>Genome-scale phylogeny and comparative genomics of the fungal order Sordariales.</title>
        <authorList>
            <person name="Hensen N."/>
            <person name="Bonometti L."/>
            <person name="Westerberg I."/>
            <person name="Brannstrom I.O."/>
            <person name="Guillou S."/>
            <person name="Cros-Aarteil S."/>
            <person name="Calhoun S."/>
            <person name="Haridas S."/>
            <person name="Kuo A."/>
            <person name="Mondo S."/>
            <person name="Pangilinan J."/>
            <person name="Riley R."/>
            <person name="LaButti K."/>
            <person name="Andreopoulos B."/>
            <person name="Lipzen A."/>
            <person name="Chen C."/>
            <person name="Yan M."/>
            <person name="Daum C."/>
            <person name="Ng V."/>
            <person name="Clum A."/>
            <person name="Steindorff A."/>
            <person name="Ohm R.A."/>
            <person name="Martin F."/>
            <person name="Silar P."/>
            <person name="Natvig D.O."/>
            <person name="Lalanne C."/>
            <person name="Gautier V."/>
            <person name="Ament-Velasquez S.L."/>
            <person name="Kruys A."/>
            <person name="Hutchinson M.I."/>
            <person name="Powell A.J."/>
            <person name="Barry K."/>
            <person name="Miller A.N."/>
            <person name="Grigoriev I.V."/>
            <person name="Debuchy R."/>
            <person name="Gladieux P."/>
            <person name="Hiltunen Thoren M."/>
            <person name="Johannesson H."/>
        </authorList>
    </citation>
    <scope>NUCLEOTIDE SEQUENCE</scope>
    <source>
        <strain evidence="4">PSN243</strain>
    </source>
</reference>
<gene>
    <name evidence="4" type="ORF">QBC34DRAFT_418136</name>
</gene>
<dbReference type="Pfam" id="PF23584">
    <property type="entry name" value="DUF7136"/>
    <property type="match status" value="1"/>
</dbReference>
<keyword evidence="1" id="KW-1133">Transmembrane helix</keyword>
<evidence type="ECO:0000256" key="1">
    <source>
        <dbReference type="SAM" id="Phobius"/>
    </source>
</evidence>
<protein>
    <recommendedName>
        <fullName evidence="3">DUF7136 domain-containing protein</fullName>
    </recommendedName>
</protein>
<evidence type="ECO:0000259" key="3">
    <source>
        <dbReference type="Pfam" id="PF23584"/>
    </source>
</evidence>
<organism evidence="4 5">
    <name type="scientific">Podospora aff. communis PSN243</name>
    <dbReference type="NCBI Taxonomy" id="3040156"/>
    <lineage>
        <taxon>Eukaryota</taxon>
        <taxon>Fungi</taxon>
        <taxon>Dikarya</taxon>
        <taxon>Ascomycota</taxon>
        <taxon>Pezizomycotina</taxon>
        <taxon>Sordariomycetes</taxon>
        <taxon>Sordariomycetidae</taxon>
        <taxon>Sordariales</taxon>
        <taxon>Podosporaceae</taxon>
        <taxon>Podospora</taxon>
    </lineage>
</organism>
<feature type="chain" id="PRO_5043843922" description="DUF7136 domain-containing protein" evidence="2">
    <location>
        <begin position="19"/>
        <end position="279"/>
    </location>
</feature>
<sequence length="279" mass="29675">MKLIFGSMAFFAATVAAGGGVEISLVFPRNETYAPTDNFPIIFAVRNAALARNIDFSFYVRGRNRSGFTGAEPPGSGVSGAVYDDANITSDPHLIYQHMGLQAEGLYSLYGFIRWAGCNSSDGPVEPTWHDLDIDHFFTIDRSAPELDLVAATADEAACSVQAAPQPGVVINVTDQIRDHPPYEIPRLGYNQTNPAGTCAVLAALSPTLTAQPCRVKLDSATTASMAAVLHDKQCRSFDPPADCPDDRPVKPNGAVQPLAVALAVCFWTALGAAAFLLV</sequence>
<evidence type="ECO:0000313" key="5">
    <source>
        <dbReference type="Proteomes" id="UP001321760"/>
    </source>
</evidence>
<feature type="signal peptide" evidence="2">
    <location>
        <begin position="1"/>
        <end position="18"/>
    </location>
</feature>
<feature type="domain" description="DUF7136" evidence="3">
    <location>
        <begin position="19"/>
        <end position="244"/>
    </location>
</feature>
<reference evidence="4" key="2">
    <citation type="submission" date="2023-05" db="EMBL/GenBank/DDBJ databases">
        <authorList>
            <consortium name="Lawrence Berkeley National Laboratory"/>
            <person name="Steindorff A."/>
            <person name="Hensen N."/>
            <person name="Bonometti L."/>
            <person name="Westerberg I."/>
            <person name="Brannstrom I.O."/>
            <person name="Guillou S."/>
            <person name="Cros-Aarteil S."/>
            <person name="Calhoun S."/>
            <person name="Haridas S."/>
            <person name="Kuo A."/>
            <person name="Mondo S."/>
            <person name="Pangilinan J."/>
            <person name="Riley R."/>
            <person name="Labutti K."/>
            <person name="Andreopoulos B."/>
            <person name="Lipzen A."/>
            <person name="Chen C."/>
            <person name="Yanf M."/>
            <person name="Daum C."/>
            <person name="Ng V."/>
            <person name="Clum A."/>
            <person name="Ohm R."/>
            <person name="Martin F."/>
            <person name="Silar P."/>
            <person name="Natvig D."/>
            <person name="Lalanne C."/>
            <person name="Gautier V."/>
            <person name="Ament-Velasquez S.L."/>
            <person name="Kruys A."/>
            <person name="Hutchinson M.I."/>
            <person name="Powell A.J."/>
            <person name="Barry K."/>
            <person name="Miller A.N."/>
            <person name="Grigoriev I.V."/>
            <person name="Debuchy R."/>
            <person name="Gladieux P."/>
            <person name="Thoren M.H."/>
            <person name="Johannesson H."/>
        </authorList>
    </citation>
    <scope>NUCLEOTIDE SEQUENCE</scope>
    <source>
        <strain evidence="4">PSN243</strain>
    </source>
</reference>
<evidence type="ECO:0000256" key="2">
    <source>
        <dbReference type="SAM" id="SignalP"/>
    </source>
</evidence>
<comment type="caution">
    <text evidence="4">The sequence shown here is derived from an EMBL/GenBank/DDBJ whole genome shotgun (WGS) entry which is preliminary data.</text>
</comment>
<keyword evidence="1" id="KW-0472">Membrane</keyword>
<dbReference type="InterPro" id="IPR055560">
    <property type="entry name" value="DUF7136"/>
</dbReference>
<keyword evidence="5" id="KW-1185">Reference proteome</keyword>
<keyword evidence="2" id="KW-0732">Signal</keyword>
<accession>A0AAV9G1N4</accession>